<organism evidence="1 2">
    <name type="scientific">Pseudocercospora fuligena</name>
    <dbReference type="NCBI Taxonomy" id="685502"/>
    <lineage>
        <taxon>Eukaryota</taxon>
        <taxon>Fungi</taxon>
        <taxon>Dikarya</taxon>
        <taxon>Ascomycota</taxon>
        <taxon>Pezizomycotina</taxon>
        <taxon>Dothideomycetes</taxon>
        <taxon>Dothideomycetidae</taxon>
        <taxon>Mycosphaerellales</taxon>
        <taxon>Mycosphaerellaceae</taxon>
        <taxon>Pseudocercospora</taxon>
    </lineage>
</organism>
<name>A0A8H6R7Z7_9PEZI</name>
<proteinExistence type="predicted"/>
<evidence type="ECO:0000313" key="2">
    <source>
        <dbReference type="Proteomes" id="UP000660729"/>
    </source>
</evidence>
<dbReference type="AlphaFoldDB" id="A0A8H6R7Z7"/>
<evidence type="ECO:0000313" key="1">
    <source>
        <dbReference type="EMBL" id="KAF7185522.1"/>
    </source>
</evidence>
<gene>
    <name evidence="1" type="ORF">HII31_13146</name>
</gene>
<keyword evidence="2" id="KW-1185">Reference proteome</keyword>
<protein>
    <submittedName>
        <fullName evidence="1">Uncharacterized protein</fullName>
    </submittedName>
</protein>
<comment type="caution">
    <text evidence="1">The sequence shown here is derived from an EMBL/GenBank/DDBJ whole genome shotgun (WGS) entry which is preliminary data.</text>
</comment>
<sequence>MITPAHAGRAPPEAARQEAPEMELIAFQPVVEIKEKATHRQLPQYPKEYRLNVVIRSPVRPNVAVHAGNMHASRLTTIIIAKLSQKLRPILGPTIPVDRVATAKFALNLMHVSAASAKGRGYTDQKVVALHT</sequence>
<dbReference type="EMBL" id="JABCIY010000318">
    <property type="protein sequence ID" value="KAF7185522.1"/>
    <property type="molecule type" value="Genomic_DNA"/>
</dbReference>
<accession>A0A8H6R7Z7</accession>
<dbReference type="Proteomes" id="UP000660729">
    <property type="component" value="Unassembled WGS sequence"/>
</dbReference>
<reference evidence="1" key="1">
    <citation type="submission" date="2020-04" db="EMBL/GenBank/DDBJ databases">
        <title>Draft genome resource of the tomato pathogen Pseudocercospora fuligena.</title>
        <authorList>
            <person name="Zaccaron A."/>
        </authorList>
    </citation>
    <scope>NUCLEOTIDE SEQUENCE</scope>
    <source>
        <strain evidence="1">PF001</strain>
    </source>
</reference>